<dbReference type="RefSeq" id="WP_118365880.1">
    <property type="nucleotide sequence ID" value="NZ_QRPK01000080.1"/>
</dbReference>
<sequence>MKLLVTGVKGQLGYDVVKEAEKRGVEAVGVDIDEMDITDAKQVREVITKGGYDAVVHCAAWTAVDKAEDMEEACRKVNKEGTENIAQVCEALDIPIMYFSTDYVFNGQGSEPWKEYDEKAPLNVYGQTKYEGELAVEKLAKHFIIRIAWVFGKNGNNFIKTMLRLGKERGAVSVVNDQIGSPTYTYDLAKLVLDMIQSDKYGTYHATNEGICSWYEFACEIFKQVGMNVQVTPVSSDEFPTKAKRPCNSRMNKTELDRNGFDRLPTWQDALHRYLKELEIE</sequence>
<comment type="caution">
    <text evidence="4">The sequence shown here is derived from an EMBL/GenBank/DDBJ whole genome shotgun (WGS) entry which is preliminary data.</text>
</comment>
<dbReference type="PANTHER" id="PTHR10491">
    <property type="entry name" value="DTDP-4-DEHYDRORHAMNOSE REDUCTASE"/>
    <property type="match status" value="1"/>
</dbReference>
<comment type="similarity">
    <text evidence="1 2">Belongs to the dTDP-4-dehydrorhamnose reductase family.</text>
</comment>
<evidence type="ECO:0000259" key="3">
    <source>
        <dbReference type="Pfam" id="PF04321"/>
    </source>
</evidence>
<dbReference type="AlphaFoldDB" id="A0A415P197"/>
<proteinExistence type="inferred from homology"/>
<dbReference type="Pfam" id="PF04321">
    <property type="entry name" value="RmlD_sub_bind"/>
    <property type="match status" value="1"/>
</dbReference>
<reference evidence="4 5" key="1">
    <citation type="submission" date="2018-08" db="EMBL/GenBank/DDBJ databases">
        <title>A genome reference for cultivated species of the human gut microbiota.</title>
        <authorList>
            <person name="Zou Y."/>
            <person name="Xue W."/>
            <person name="Luo G."/>
        </authorList>
    </citation>
    <scope>NUCLEOTIDE SEQUENCE [LARGE SCALE GENOMIC DNA]</scope>
    <source>
        <strain evidence="4 5">AF35-6BH</strain>
    </source>
</reference>
<gene>
    <name evidence="4" type="primary">rfbD</name>
    <name evidence="4" type="ORF">DWZ83_09635</name>
</gene>
<name>A0A415P197_9FIRM</name>
<keyword evidence="2" id="KW-0521">NADP</keyword>
<dbReference type="GO" id="GO:0008831">
    <property type="term" value="F:dTDP-4-dehydrorhamnose reductase activity"/>
    <property type="evidence" value="ECO:0007669"/>
    <property type="project" value="UniProtKB-EC"/>
</dbReference>
<dbReference type="EMBL" id="QRPK01000080">
    <property type="protein sequence ID" value="RHM06540.1"/>
    <property type="molecule type" value="Genomic_DNA"/>
</dbReference>
<dbReference type="OrthoDB" id="9803892at2"/>
<protein>
    <recommendedName>
        <fullName evidence="2">dTDP-4-dehydrorhamnose reductase</fullName>
        <ecNumber evidence="2">1.1.1.133</ecNumber>
    </recommendedName>
</protein>
<dbReference type="EC" id="1.1.1.133" evidence="2"/>
<feature type="domain" description="RmlD-like substrate binding" evidence="3">
    <location>
        <begin position="1"/>
        <end position="279"/>
    </location>
</feature>
<dbReference type="UniPathway" id="UPA00124"/>
<dbReference type="NCBIfam" id="TIGR01214">
    <property type="entry name" value="rmlD"/>
    <property type="match status" value="1"/>
</dbReference>
<keyword evidence="5" id="KW-1185">Reference proteome</keyword>
<evidence type="ECO:0000256" key="2">
    <source>
        <dbReference type="RuleBase" id="RU364082"/>
    </source>
</evidence>
<dbReference type="Proteomes" id="UP000284868">
    <property type="component" value="Unassembled WGS sequence"/>
</dbReference>
<dbReference type="InterPro" id="IPR029903">
    <property type="entry name" value="RmlD-like-bd"/>
</dbReference>
<dbReference type="InterPro" id="IPR036291">
    <property type="entry name" value="NAD(P)-bd_dom_sf"/>
</dbReference>
<dbReference type="Gene3D" id="3.40.50.720">
    <property type="entry name" value="NAD(P)-binding Rossmann-like Domain"/>
    <property type="match status" value="1"/>
</dbReference>
<evidence type="ECO:0000313" key="5">
    <source>
        <dbReference type="Proteomes" id="UP000284868"/>
    </source>
</evidence>
<keyword evidence="2 4" id="KW-0560">Oxidoreductase</keyword>
<evidence type="ECO:0000256" key="1">
    <source>
        <dbReference type="ARBA" id="ARBA00010944"/>
    </source>
</evidence>
<evidence type="ECO:0000313" key="4">
    <source>
        <dbReference type="EMBL" id="RHM06540.1"/>
    </source>
</evidence>
<dbReference type="PANTHER" id="PTHR10491:SF4">
    <property type="entry name" value="METHIONINE ADENOSYLTRANSFERASE 2 SUBUNIT BETA"/>
    <property type="match status" value="1"/>
</dbReference>
<dbReference type="SUPFAM" id="SSF51735">
    <property type="entry name" value="NAD(P)-binding Rossmann-fold domains"/>
    <property type="match status" value="1"/>
</dbReference>
<dbReference type="GO" id="GO:0019305">
    <property type="term" value="P:dTDP-rhamnose biosynthetic process"/>
    <property type="evidence" value="ECO:0007669"/>
    <property type="project" value="UniProtKB-UniPathway"/>
</dbReference>
<dbReference type="CDD" id="cd05254">
    <property type="entry name" value="dTDP_HR_like_SDR_e"/>
    <property type="match status" value="1"/>
</dbReference>
<comment type="function">
    <text evidence="2">Catalyzes the reduction of dTDP-6-deoxy-L-lyxo-4-hexulose to yield dTDP-L-rhamnose.</text>
</comment>
<organism evidence="4 5">
    <name type="scientific">Amedibacillus dolichus</name>
    <dbReference type="NCBI Taxonomy" id="31971"/>
    <lineage>
        <taxon>Bacteria</taxon>
        <taxon>Bacillati</taxon>
        <taxon>Bacillota</taxon>
        <taxon>Erysipelotrichia</taxon>
        <taxon>Erysipelotrichales</taxon>
        <taxon>Erysipelotrichaceae</taxon>
        <taxon>Amedibacillus</taxon>
    </lineage>
</organism>
<dbReference type="GO" id="GO:0005829">
    <property type="term" value="C:cytosol"/>
    <property type="evidence" value="ECO:0007669"/>
    <property type="project" value="TreeGrafter"/>
</dbReference>
<dbReference type="Gene3D" id="3.90.25.10">
    <property type="entry name" value="UDP-galactose 4-epimerase, domain 1"/>
    <property type="match status" value="1"/>
</dbReference>
<dbReference type="InterPro" id="IPR005913">
    <property type="entry name" value="dTDP_dehydrorham_reduct"/>
</dbReference>
<accession>A0A415P197</accession>
<comment type="pathway">
    <text evidence="2">Carbohydrate biosynthesis; dTDP-L-rhamnose biosynthesis.</text>
</comment>